<protein>
    <recommendedName>
        <fullName evidence="5">Threonylcarbamoyladenosine tRNA methylthiotransferase</fullName>
        <ecNumber evidence="4">2.8.4.5</ecNumber>
    </recommendedName>
    <alternativeName>
        <fullName evidence="13">tRNA-t(6)A37 methylthiotransferase</fullName>
    </alternativeName>
</protein>
<comment type="function">
    <text evidence="2">Catalyzes the methylthiolation of N6-threonylcarbamoyladenosine (t(6)A), leading to the formation of 2-methylthio-N6-threonylcarbamoyladenosine (ms(2)t(6)A) at position 37 in tRNAs that read codons beginning with adenine.</text>
</comment>
<evidence type="ECO:0000256" key="7">
    <source>
        <dbReference type="ARBA" id="ARBA00022679"/>
    </source>
</evidence>
<keyword evidence="9" id="KW-0819">tRNA processing</keyword>
<evidence type="ECO:0000256" key="2">
    <source>
        <dbReference type="ARBA" id="ARBA00002399"/>
    </source>
</evidence>
<dbReference type="GO" id="GO:0051539">
    <property type="term" value="F:4 iron, 4 sulfur cluster binding"/>
    <property type="evidence" value="ECO:0007669"/>
    <property type="project" value="UniProtKB-KW"/>
</dbReference>
<dbReference type="GO" id="GO:0046872">
    <property type="term" value="F:metal ion binding"/>
    <property type="evidence" value="ECO:0007669"/>
    <property type="project" value="UniProtKB-KW"/>
</dbReference>
<keyword evidence="8" id="KW-0949">S-adenosyl-L-methionine</keyword>
<evidence type="ECO:0000256" key="11">
    <source>
        <dbReference type="ARBA" id="ARBA00023004"/>
    </source>
</evidence>
<dbReference type="EC" id="2.8.4.5" evidence="4"/>
<gene>
    <name evidence="17" type="ORF">Cvel_21360</name>
</gene>
<keyword evidence="7" id="KW-0808">Transferase</keyword>
<dbReference type="InterPro" id="IPR007197">
    <property type="entry name" value="rSAM"/>
</dbReference>
<dbReference type="PANTHER" id="PTHR11918:SF45">
    <property type="entry name" value="THREONYLCARBAMOYLADENOSINE TRNA METHYLTHIOTRANSFERASE"/>
    <property type="match status" value="1"/>
</dbReference>
<feature type="region of interest" description="Disordered" evidence="15">
    <location>
        <begin position="81"/>
        <end position="119"/>
    </location>
</feature>
<evidence type="ECO:0000259" key="16">
    <source>
        <dbReference type="SMART" id="SM00729"/>
    </source>
</evidence>
<evidence type="ECO:0000256" key="9">
    <source>
        <dbReference type="ARBA" id="ARBA00022694"/>
    </source>
</evidence>
<dbReference type="FunFam" id="3.80.30.20:FF:000002">
    <property type="entry name" value="threonylcarbamoyladenosine tRNA methylthiotransferase isoform X2"/>
    <property type="match status" value="1"/>
</dbReference>
<evidence type="ECO:0000256" key="15">
    <source>
        <dbReference type="SAM" id="MobiDB-lite"/>
    </source>
</evidence>
<dbReference type="InterPro" id="IPR006638">
    <property type="entry name" value="Elp3/MiaA/NifB-like_rSAM"/>
</dbReference>
<dbReference type="SFLD" id="SFLDS00029">
    <property type="entry name" value="Radical_SAM"/>
    <property type="match status" value="1"/>
</dbReference>
<evidence type="ECO:0000256" key="3">
    <source>
        <dbReference type="ARBA" id="ARBA00008616"/>
    </source>
</evidence>
<dbReference type="Pfam" id="PF00919">
    <property type="entry name" value="UPF0004"/>
    <property type="match status" value="1"/>
</dbReference>
<dbReference type="NCBIfam" id="TIGR00089">
    <property type="entry name" value="MiaB/RimO family radical SAM methylthiotransferase"/>
    <property type="match status" value="1"/>
</dbReference>
<comment type="similarity">
    <text evidence="3">Belongs to the methylthiotransferase family. CDKAL1 subfamily.</text>
</comment>
<sequence>MAGTPASSSRAAACSLAAVAAAAVVVTGVALYMRDSKRSRRGAGGKESAGGVVESEGYPVSSVALSGCGEEEVDLEDFDVSAGTESTASGGVGEVKVGKRRRASVEGGRGREEAVGDVPGTQKVHVRTFGCSHNTSDGEFMMGQLAAYGYSLVDSLDDADVVVLNSCTVKNPSQDAFMTLVKRAEGLQVPVVAAGCVPQADRALPGLENVSVIGVTQIDRITEVVEEALRGNIIRLLGKKKLPSLDLPKIRRNPFVEIIPLSTGCLGACTYCKTRHARGKLGSYASGEILNRVQRAIAEGVQQIWLTSEDTGAYGLDIGTDIVELLEKVVESLPPHAMLRLGMTNPPYMLKHAEALARILQHDRVFEFLHVPVQSGSDPVLDAMKREYTVGDFDLLVGTLRKHAGDVTIATDIICGFPGETEEDHKASLELIERHRFPILNISQFYARPGTPAASMKRVHSREVKRRSREVTQLFESYSTNEGRVGKVYKVWFSETSSKSPHTVGHTKQFVKVLVDRDDSLLGQSRLVRVDAVSKWHLSAHVLQKPEVGSL</sequence>
<dbReference type="VEuPathDB" id="CryptoDB:Cvel_21360"/>
<evidence type="ECO:0000256" key="5">
    <source>
        <dbReference type="ARBA" id="ARBA00018810"/>
    </source>
</evidence>
<dbReference type="SMART" id="SM00729">
    <property type="entry name" value="Elp3"/>
    <property type="match status" value="1"/>
</dbReference>
<dbReference type="InterPro" id="IPR020612">
    <property type="entry name" value="Methylthiotransferase_CS"/>
</dbReference>
<dbReference type="PROSITE" id="PS01278">
    <property type="entry name" value="MTTASE_RADICAL"/>
    <property type="match status" value="1"/>
</dbReference>
<keyword evidence="11" id="KW-0408">Iron</keyword>
<dbReference type="SUPFAM" id="SSF102114">
    <property type="entry name" value="Radical SAM enzymes"/>
    <property type="match status" value="1"/>
</dbReference>
<reference evidence="17" key="1">
    <citation type="submission" date="2014-11" db="EMBL/GenBank/DDBJ databases">
        <authorList>
            <person name="Otto D Thomas"/>
            <person name="Naeem Raeece"/>
        </authorList>
    </citation>
    <scope>NUCLEOTIDE SEQUENCE</scope>
</reference>
<dbReference type="InterPro" id="IPR023404">
    <property type="entry name" value="rSAM_horseshoe"/>
</dbReference>
<dbReference type="AlphaFoldDB" id="A0A0G4GDV1"/>
<dbReference type="PhylomeDB" id="A0A0G4GDV1"/>
<dbReference type="InterPro" id="IPR013848">
    <property type="entry name" value="Methylthiotransferase_N"/>
</dbReference>
<organism evidence="17">
    <name type="scientific">Chromera velia CCMP2878</name>
    <dbReference type="NCBI Taxonomy" id="1169474"/>
    <lineage>
        <taxon>Eukaryota</taxon>
        <taxon>Sar</taxon>
        <taxon>Alveolata</taxon>
        <taxon>Colpodellida</taxon>
        <taxon>Chromeraceae</taxon>
        <taxon>Chromera</taxon>
    </lineage>
</organism>
<keyword evidence="6" id="KW-0004">4Fe-4S</keyword>
<dbReference type="CDD" id="cd01335">
    <property type="entry name" value="Radical_SAM"/>
    <property type="match status" value="1"/>
</dbReference>
<evidence type="ECO:0000256" key="1">
    <source>
        <dbReference type="ARBA" id="ARBA00001966"/>
    </source>
</evidence>
<dbReference type="InterPro" id="IPR005839">
    <property type="entry name" value="Methylthiotransferase"/>
</dbReference>
<evidence type="ECO:0000256" key="14">
    <source>
        <dbReference type="ARBA" id="ARBA00051661"/>
    </source>
</evidence>
<evidence type="ECO:0000256" key="8">
    <source>
        <dbReference type="ARBA" id="ARBA00022691"/>
    </source>
</evidence>
<dbReference type="Pfam" id="PF04055">
    <property type="entry name" value="Radical_SAM"/>
    <property type="match status" value="1"/>
</dbReference>
<dbReference type="NCBIfam" id="TIGR01578">
    <property type="entry name" value="MiaB-like-B"/>
    <property type="match status" value="1"/>
</dbReference>
<dbReference type="PANTHER" id="PTHR11918">
    <property type="entry name" value="RADICAL SAM PROTEINS"/>
    <property type="match status" value="1"/>
</dbReference>
<comment type="cofactor">
    <cofactor evidence="1">
        <name>[4Fe-4S] cluster</name>
        <dbReference type="ChEBI" id="CHEBI:49883"/>
    </cofactor>
</comment>
<evidence type="ECO:0000256" key="13">
    <source>
        <dbReference type="ARBA" id="ARBA00031213"/>
    </source>
</evidence>
<keyword evidence="12" id="KW-0411">Iron-sulfur</keyword>
<dbReference type="EMBL" id="CDMZ01001099">
    <property type="protein sequence ID" value="CEM27160.1"/>
    <property type="molecule type" value="Genomic_DNA"/>
</dbReference>
<dbReference type="Gene3D" id="3.80.30.20">
    <property type="entry name" value="tm_1862 like domain"/>
    <property type="match status" value="1"/>
</dbReference>
<proteinExistence type="inferred from homology"/>
<dbReference type="GO" id="GO:0005783">
    <property type="term" value="C:endoplasmic reticulum"/>
    <property type="evidence" value="ECO:0007669"/>
    <property type="project" value="TreeGrafter"/>
</dbReference>
<keyword evidence="10" id="KW-0479">Metal-binding</keyword>
<evidence type="ECO:0000256" key="12">
    <source>
        <dbReference type="ARBA" id="ARBA00023014"/>
    </source>
</evidence>
<dbReference type="InterPro" id="IPR058240">
    <property type="entry name" value="rSAM_sf"/>
</dbReference>
<evidence type="ECO:0000256" key="6">
    <source>
        <dbReference type="ARBA" id="ARBA00022485"/>
    </source>
</evidence>
<evidence type="ECO:0000256" key="10">
    <source>
        <dbReference type="ARBA" id="ARBA00022723"/>
    </source>
</evidence>
<name>A0A0G4GDV1_9ALVE</name>
<feature type="domain" description="Elp3/MiaA/NifB-like radical SAM core" evidence="16">
    <location>
        <begin position="255"/>
        <end position="477"/>
    </location>
</feature>
<comment type="catalytic activity">
    <reaction evidence="14">
        <text>N(6)-L-threonylcarbamoyladenosine(37) in tRNA + (sulfur carrier)-SH + AH2 + 2 S-adenosyl-L-methionine = 2-methylsulfanyl-N(6)-L-threonylcarbamoyladenosine(37) in tRNA + (sulfur carrier)-H + 5'-deoxyadenosine + L-methionine + A + S-adenosyl-L-homocysteine + 2 H(+)</text>
        <dbReference type="Rhea" id="RHEA:37075"/>
        <dbReference type="Rhea" id="RHEA-COMP:10163"/>
        <dbReference type="Rhea" id="RHEA-COMP:11092"/>
        <dbReference type="Rhea" id="RHEA-COMP:14737"/>
        <dbReference type="Rhea" id="RHEA-COMP:14739"/>
        <dbReference type="ChEBI" id="CHEBI:13193"/>
        <dbReference type="ChEBI" id="CHEBI:15378"/>
        <dbReference type="ChEBI" id="CHEBI:17319"/>
        <dbReference type="ChEBI" id="CHEBI:17499"/>
        <dbReference type="ChEBI" id="CHEBI:29917"/>
        <dbReference type="ChEBI" id="CHEBI:57844"/>
        <dbReference type="ChEBI" id="CHEBI:57856"/>
        <dbReference type="ChEBI" id="CHEBI:59789"/>
        <dbReference type="ChEBI" id="CHEBI:64428"/>
        <dbReference type="ChEBI" id="CHEBI:74418"/>
        <dbReference type="ChEBI" id="CHEBI:74420"/>
        <dbReference type="EC" id="2.8.4.5"/>
    </reaction>
</comment>
<dbReference type="InterPro" id="IPR038135">
    <property type="entry name" value="Methylthiotransferase_N_sf"/>
</dbReference>
<dbReference type="GO" id="GO:0035598">
    <property type="term" value="F:tRNA (N(6)-L-threonylcarbamoyladenosine(37)-C(2))-methylthiotransferase activity"/>
    <property type="evidence" value="ECO:0007669"/>
    <property type="project" value="UniProtKB-EC"/>
</dbReference>
<dbReference type="Gene3D" id="3.40.50.12160">
    <property type="entry name" value="Methylthiotransferase, N-terminal domain"/>
    <property type="match status" value="1"/>
</dbReference>
<dbReference type="InterPro" id="IPR006466">
    <property type="entry name" value="MiaB-like_arc_euk"/>
</dbReference>
<evidence type="ECO:0000313" key="17">
    <source>
        <dbReference type="EMBL" id="CEM27160.1"/>
    </source>
</evidence>
<evidence type="ECO:0000256" key="4">
    <source>
        <dbReference type="ARBA" id="ARBA00013273"/>
    </source>
</evidence>
<dbReference type="SFLD" id="SFLDG01082">
    <property type="entry name" value="B12-binding_domain_containing"/>
    <property type="match status" value="1"/>
</dbReference>
<accession>A0A0G4GDV1</accession>